<dbReference type="Gene3D" id="1.10.8.60">
    <property type="match status" value="1"/>
</dbReference>
<evidence type="ECO:0000313" key="7">
    <source>
        <dbReference type="Proteomes" id="UP001500235"/>
    </source>
</evidence>
<evidence type="ECO:0000256" key="1">
    <source>
        <dbReference type="ARBA" id="ARBA00022741"/>
    </source>
</evidence>
<keyword evidence="7" id="KW-1185">Reference proteome</keyword>
<organism evidence="6 7">
    <name type="scientific">Sphingomonas swuensis</name>
    <dbReference type="NCBI Taxonomy" id="977800"/>
    <lineage>
        <taxon>Bacteria</taxon>
        <taxon>Pseudomonadati</taxon>
        <taxon>Pseudomonadota</taxon>
        <taxon>Alphaproteobacteria</taxon>
        <taxon>Sphingomonadales</taxon>
        <taxon>Sphingomonadaceae</taxon>
        <taxon>Sphingomonas</taxon>
    </lineage>
</organism>
<keyword evidence="1" id="KW-0547">Nucleotide-binding</keyword>
<evidence type="ECO:0000313" key="6">
    <source>
        <dbReference type="EMBL" id="GAA4020987.1"/>
    </source>
</evidence>
<dbReference type="EMBL" id="BAABBQ010000001">
    <property type="protein sequence ID" value="GAA4020987.1"/>
    <property type="molecule type" value="Genomic_DNA"/>
</dbReference>
<dbReference type="PANTHER" id="PTHR42960:SF1">
    <property type="entry name" value="YCF46 PROTEIN"/>
    <property type="match status" value="1"/>
</dbReference>
<dbReference type="InterPro" id="IPR003593">
    <property type="entry name" value="AAA+_ATPase"/>
</dbReference>
<reference evidence="7" key="1">
    <citation type="journal article" date="2019" name="Int. J. Syst. Evol. Microbiol.">
        <title>The Global Catalogue of Microorganisms (GCM) 10K type strain sequencing project: providing services to taxonomists for standard genome sequencing and annotation.</title>
        <authorList>
            <consortium name="The Broad Institute Genomics Platform"/>
            <consortium name="The Broad Institute Genome Sequencing Center for Infectious Disease"/>
            <person name="Wu L."/>
            <person name="Ma J."/>
        </authorList>
    </citation>
    <scope>NUCLEOTIDE SEQUENCE [LARGE SCALE GENOMIC DNA]</scope>
    <source>
        <strain evidence="7">JCM 17563</strain>
    </source>
</reference>
<gene>
    <name evidence="6" type="ORF">GCM10022280_21900</name>
</gene>
<evidence type="ECO:0000259" key="5">
    <source>
        <dbReference type="SMART" id="SM00382"/>
    </source>
</evidence>
<dbReference type="RefSeq" id="WP_344707421.1">
    <property type="nucleotide sequence ID" value="NZ_BAABBQ010000001.1"/>
</dbReference>
<dbReference type="InterPro" id="IPR052381">
    <property type="entry name" value="AAA_domain_protein"/>
</dbReference>
<dbReference type="InterPro" id="IPR003959">
    <property type="entry name" value="ATPase_AAA_core"/>
</dbReference>
<proteinExistence type="inferred from homology"/>
<comment type="similarity">
    <text evidence="3">Belongs to the AAA ATPase family. Highly divergent.</text>
</comment>
<sequence>MDFYEELKSAIRARYALIQIVSAEESRSLADLERIASELQHNLLVWTSTEGVKVRGKVAGEKTSDLRAAIDYCEQRARSGEPLLMVFVDADAFLTKTSPPIYRRRLKELANAIRTQGYRANCLLLGVSANPPEDLVKDVALFDYPLPTRSQLQQLIGAFASERAGDERLRIDSRPETISALVEASLGLTTIETENCLARALVATRSLNADTVAIILEEKRQIVRKSGILEYVDTGGLSLQSVGGLETLKRWLALRATAFSPAARDFGLAAPKGVLLTGIPGCGKSLVAKCVAAAWQLPLLRLDVGKVFQGLVGSSEANVRQAISTAESIAPAVLWIDEIEKGLSGVGGSGGDGGTSARVFGTLLTWMQDKSAPVFVIATANDIGGLPPELLRKGRFDEIFFVDLPTRAERSQILDIHLRRRGRAEAGLDLERLAAASGEERFGDEIRLSGAELESWVNDALLEAWRRHLEGGDSILGMGDFETTIARLVPMAKMRATDISKVRRWASENAVAATIPEHRMTAPGEAKDRQAVGGRALDF</sequence>
<dbReference type="Proteomes" id="UP001500235">
    <property type="component" value="Unassembled WGS sequence"/>
</dbReference>
<keyword evidence="2" id="KW-0067">ATP-binding</keyword>
<dbReference type="Pfam" id="PF00004">
    <property type="entry name" value="AAA"/>
    <property type="match status" value="1"/>
</dbReference>
<accession>A0ABP7T6K8</accession>
<dbReference type="SMART" id="SM00382">
    <property type="entry name" value="AAA"/>
    <property type="match status" value="1"/>
</dbReference>
<dbReference type="SUPFAM" id="SSF52540">
    <property type="entry name" value="P-loop containing nucleoside triphosphate hydrolases"/>
    <property type="match status" value="1"/>
</dbReference>
<evidence type="ECO:0000256" key="4">
    <source>
        <dbReference type="ARBA" id="ARBA00040480"/>
    </source>
</evidence>
<dbReference type="Gene3D" id="3.40.50.300">
    <property type="entry name" value="P-loop containing nucleotide triphosphate hydrolases"/>
    <property type="match status" value="1"/>
</dbReference>
<feature type="domain" description="AAA+ ATPase" evidence="5">
    <location>
        <begin position="270"/>
        <end position="406"/>
    </location>
</feature>
<name>A0ABP7T6K8_9SPHN</name>
<comment type="caution">
    <text evidence="6">The sequence shown here is derived from an EMBL/GenBank/DDBJ whole genome shotgun (WGS) entry which is preliminary data.</text>
</comment>
<dbReference type="PANTHER" id="PTHR42960">
    <property type="entry name" value="YCF46 PROTEIN"/>
    <property type="match status" value="1"/>
</dbReference>
<evidence type="ECO:0000256" key="2">
    <source>
        <dbReference type="ARBA" id="ARBA00022840"/>
    </source>
</evidence>
<evidence type="ECO:0000256" key="3">
    <source>
        <dbReference type="ARBA" id="ARBA00038088"/>
    </source>
</evidence>
<dbReference type="InterPro" id="IPR027417">
    <property type="entry name" value="P-loop_NTPase"/>
</dbReference>
<protein>
    <recommendedName>
        <fullName evidence="4">Uncharacterized AAA domain-containing protein ycf46</fullName>
    </recommendedName>
</protein>